<dbReference type="OrthoDB" id="3247214at2759"/>
<proteinExistence type="predicted"/>
<feature type="compositionally biased region" description="Basic and acidic residues" evidence="1">
    <location>
        <begin position="178"/>
        <end position="192"/>
    </location>
</feature>
<reference evidence="3" key="1">
    <citation type="submission" date="2014-04" db="EMBL/GenBank/DDBJ databases">
        <title>Evolutionary Origins and Diversification of the Mycorrhizal Mutualists.</title>
        <authorList>
            <consortium name="DOE Joint Genome Institute"/>
            <consortium name="Mycorrhizal Genomics Consortium"/>
            <person name="Kohler A."/>
            <person name="Kuo A."/>
            <person name="Nagy L.G."/>
            <person name="Floudas D."/>
            <person name="Copeland A."/>
            <person name="Barry K.W."/>
            <person name="Cichocki N."/>
            <person name="Veneault-Fourrey C."/>
            <person name="LaButti K."/>
            <person name="Lindquist E.A."/>
            <person name="Lipzen A."/>
            <person name="Lundell T."/>
            <person name="Morin E."/>
            <person name="Murat C."/>
            <person name="Riley R."/>
            <person name="Ohm R."/>
            <person name="Sun H."/>
            <person name="Tunlid A."/>
            <person name="Henrissat B."/>
            <person name="Grigoriev I.V."/>
            <person name="Hibbett D.S."/>
            <person name="Martin F."/>
        </authorList>
    </citation>
    <scope>NUCLEOTIDE SEQUENCE [LARGE SCALE GENOMIC DNA]</scope>
    <source>
        <strain evidence="3">FD-334 SS-4</strain>
    </source>
</reference>
<organism evidence="2 3">
    <name type="scientific">Hypholoma sublateritium (strain FD-334 SS-4)</name>
    <dbReference type="NCBI Taxonomy" id="945553"/>
    <lineage>
        <taxon>Eukaryota</taxon>
        <taxon>Fungi</taxon>
        <taxon>Dikarya</taxon>
        <taxon>Basidiomycota</taxon>
        <taxon>Agaricomycotina</taxon>
        <taxon>Agaricomycetes</taxon>
        <taxon>Agaricomycetidae</taxon>
        <taxon>Agaricales</taxon>
        <taxon>Agaricineae</taxon>
        <taxon>Strophariaceae</taxon>
        <taxon>Hypholoma</taxon>
    </lineage>
</organism>
<dbReference type="STRING" id="945553.A0A0D2PV87"/>
<feature type="region of interest" description="Disordered" evidence="1">
    <location>
        <begin position="488"/>
        <end position="508"/>
    </location>
</feature>
<feature type="compositionally biased region" description="Polar residues" evidence="1">
    <location>
        <begin position="339"/>
        <end position="357"/>
    </location>
</feature>
<feature type="compositionally biased region" description="Polar residues" evidence="1">
    <location>
        <begin position="35"/>
        <end position="50"/>
    </location>
</feature>
<sequence length="646" mass="69110">MASSPVPPNSSEPESAVLASVQTTTEGEAAAEFPGSSNAVPSPGSSQGALNLSPARKRTNLSDRLRKLGQDFGKFRPTNDKSVPASPRVTINEVQSPRNEISSQPEPYETPDFGSGQAKLLSMVAELEGSGSTPTSESTLDAIDLPERTTLAKRIEALIDSLPFPSFNVDKKLPILKDSKSPTSDSDGRHIPPVDTPAINDSNLVGLLSSPSVMNGSTLKGKPSMWSILEGLSPPRHAFPGVAEDADLPNRTDDRVDQDTIFSDTSSVMIYSPLIPTNDDLLELAEFVPVGVQEVPATEGQLPIPGTSWSTIWPLSLLYATPSLETQRSVMPARRLSGETVNPRQSSTDSPRQPLRVQSTRAWVPSNTKLSVQAMWWGYRLYLPPPVLAILSDKTLEATKRAAMITTALTWFFNNLPISSLPPAVMPAALLFQRLAPFLGYIGTFISWSWSTIKSYDIGYGVTLTATWLLPIALIPGTWHQQDFPISPTQGSSASLPPTSPPTSYGSSHLLTSTVTSPAYTFSPLSSPTTGSPSLYPSPYTLAHLSPQSMYVSLLSPGAPTPSYTRVVVDIPVPLAPDDLPPVPPTADVAPVPLGSPLMAQLLNGPVISTVPLPDEDAPSPVMGTDRKKDARSRAKALFTRSSRPK</sequence>
<feature type="compositionally biased region" description="Polar residues" evidence="1">
    <location>
        <begin position="92"/>
        <end position="105"/>
    </location>
</feature>
<protein>
    <submittedName>
        <fullName evidence="2">Uncharacterized protein</fullName>
    </submittedName>
</protein>
<evidence type="ECO:0000313" key="2">
    <source>
        <dbReference type="EMBL" id="KJA23460.1"/>
    </source>
</evidence>
<dbReference type="OMA" id="WTTILRI"/>
<feature type="region of interest" description="Disordered" evidence="1">
    <location>
        <begin position="332"/>
        <end position="357"/>
    </location>
</feature>
<name>A0A0D2PV87_HYPSF</name>
<accession>A0A0D2PV87</accession>
<dbReference type="EMBL" id="KN817543">
    <property type="protein sequence ID" value="KJA23460.1"/>
    <property type="molecule type" value="Genomic_DNA"/>
</dbReference>
<feature type="region of interest" description="Disordered" evidence="1">
    <location>
        <begin position="178"/>
        <end position="198"/>
    </location>
</feature>
<dbReference type="Proteomes" id="UP000054270">
    <property type="component" value="Unassembled WGS sequence"/>
</dbReference>
<feature type="compositionally biased region" description="Basic and acidic residues" evidence="1">
    <location>
        <begin position="60"/>
        <end position="79"/>
    </location>
</feature>
<gene>
    <name evidence="2" type="ORF">HYPSUDRAFT_1080755</name>
</gene>
<feature type="compositionally biased region" description="Pro residues" evidence="1">
    <location>
        <begin position="1"/>
        <end position="10"/>
    </location>
</feature>
<evidence type="ECO:0000313" key="3">
    <source>
        <dbReference type="Proteomes" id="UP000054270"/>
    </source>
</evidence>
<feature type="compositionally biased region" description="Low complexity" evidence="1">
    <location>
        <begin position="491"/>
        <end position="508"/>
    </location>
</feature>
<dbReference type="AlphaFoldDB" id="A0A0D2PV87"/>
<feature type="region of interest" description="Disordered" evidence="1">
    <location>
        <begin position="1"/>
        <end position="110"/>
    </location>
</feature>
<keyword evidence="3" id="KW-1185">Reference proteome</keyword>
<feature type="region of interest" description="Disordered" evidence="1">
    <location>
        <begin position="610"/>
        <end position="646"/>
    </location>
</feature>
<evidence type="ECO:0000256" key="1">
    <source>
        <dbReference type="SAM" id="MobiDB-lite"/>
    </source>
</evidence>